<feature type="compositionally biased region" description="Basic and acidic residues" evidence="1">
    <location>
        <begin position="128"/>
        <end position="143"/>
    </location>
</feature>
<sequence length="158" mass="17343">MYGAQRRKETLYVAQRSAVSGWVCALTVQINTYCINNKPPLGASEKPTQESPTTFQTRSEMTSQSGAATSHCFFGHATLTCSRCCLCDLNWPHYPQTPTSLSSWTITSSPRPLVTGKSSHGPLPYSRETLKLSDASDTRRREQIEASANPGVNALRLC</sequence>
<dbReference type="InParanoid" id="A0A317XW31"/>
<evidence type="ECO:0000313" key="3">
    <source>
        <dbReference type="Proteomes" id="UP000246740"/>
    </source>
</evidence>
<feature type="region of interest" description="Disordered" evidence="1">
    <location>
        <begin position="112"/>
        <end position="143"/>
    </location>
</feature>
<gene>
    <name evidence="2" type="ORF">BCV70DRAFT_1602</name>
</gene>
<protein>
    <submittedName>
        <fullName evidence="2">Uncharacterized protein</fullName>
    </submittedName>
</protein>
<evidence type="ECO:0000313" key="2">
    <source>
        <dbReference type="EMBL" id="PWZ02517.1"/>
    </source>
</evidence>
<organism evidence="2 3">
    <name type="scientific">Testicularia cyperi</name>
    <dbReference type="NCBI Taxonomy" id="1882483"/>
    <lineage>
        <taxon>Eukaryota</taxon>
        <taxon>Fungi</taxon>
        <taxon>Dikarya</taxon>
        <taxon>Basidiomycota</taxon>
        <taxon>Ustilaginomycotina</taxon>
        <taxon>Ustilaginomycetes</taxon>
        <taxon>Ustilaginales</taxon>
        <taxon>Anthracoideaceae</taxon>
        <taxon>Testicularia</taxon>
    </lineage>
</organism>
<dbReference type="AlphaFoldDB" id="A0A317XW31"/>
<evidence type="ECO:0000256" key="1">
    <source>
        <dbReference type="SAM" id="MobiDB-lite"/>
    </source>
</evidence>
<proteinExistence type="predicted"/>
<name>A0A317XW31_9BASI</name>
<reference evidence="2 3" key="1">
    <citation type="journal article" date="2018" name="Mol. Biol. Evol.">
        <title>Broad Genomic Sampling Reveals a Smut Pathogenic Ancestry of the Fungal Clade Ustilaginomycotina.</title>
        <authorList>
            <person name="Kijpornyongpan T."/>
            <person name="Mondo S.J."/>
            <person name="Barry K."/>
            <person name="Sandor L."/>
            <person name="Lee J."/>
            <person name="Lipzen A."/>
            <person name="Pangilinan J."/>
            <person name="LaButti K."/>
            <person name="Hainaut M."/>
            <person name="Henrissat B."/>
            <person name="Grigoriev I.V."/>
            <person name="Spatafora J.W."/>
            <person name="Aime M.C."/>
        </authorList>
    </citation>
    <scope>NUCLEOTIDE SEQUENCE [LARGE SCALE GENOMIC DNA]</scope>
    <source>
        <strain evidence="2 3">MCA 3645</strain>
    </source>
</reference>
<keyword evidence="3" id="KW-1185">Reference proteome</keyword>
<accession>A0A317XW31</accession>
<dbReference type="EMBL" id="KZ819188">
    <property type="protein sequence ID" value="PWZ02517.1"/>
    <property type="molecule type" value="Genomic_DNA"/>
</dbReference>
<dbReference type="Proteomes" id="UP000246740">
    <property type="component" value="Unassembled WGS sequence"/>
</dbReference>